<feature type="transmembrane region" description="Helical" evidence="6">
    <location>
        <begin position="263"/>
        <end position="280"/>
    </location>
</feature>
<sequence length="286" mass="30757">MLFLIIVSLLWAFSFGIIGSRLAGVDSNFSAAVRLSIAFLCFLPLFRLKRVNKLDLATLVGIGALQFGVMYISYMRAFVYLPSHLVALFSVFTPLYIAVAYNLMQSRWQWSLLGCAVISIAGAVVIKFSQPSGSFWTGFILMQIANLAFGLGQLLYRSWKRKRPETGDSEVIAALYLGGAILAGIGFAVFGNSDNISPRPDQWYALIYLGAVASGLGFFLWNKGAARTTAGTLAAANNAVVPLAMAASLFFFGEAGATTTDALIKLAIGATLIFAAMAWGQRESKA</sequence>
<feature type="transmembrane region" description="Helical" evidence="6">
    <location>
        <begin position="54"/>
        <end position="74"/>
    </location>
</feature>
<feature type="transmembrane region" description="Helical" evidence="6">
    <location>
        <begin position="80"/>
        <end position="103"/>
    </location>
</feature>
<gene>
    <name evidence="8" type="ORF">JIN87_15055</name>
</gene>
<organism evidence="8 9">
    <name type="scientific">Pelagicoccus mobilis</name>
    <dbReference type="NCBI Taxonomy" id="415221"/>
    <lineage>
        <taxon>Bacteria</taxon>
        <taxon>Pseudomonadati</taxon>
        <taxon>Verrucomicrobiota</taxon>
        <taxon>Opitutia</taxon>
        <taxon>Puniceicoccales</taxon>
        <taxon>Pelagicoccaceae</taxon>
        <taxon>Pelagicoccus</taxon>
    </lineage>
</organism>
<dbReference type="EMBL" id="JAENIL010000027">
    <property type="protein sequence ID" value="MBK1878196.1"/>
    <property type="molecule type" value="Genomic_DNA"/>
</dbReference>
<feature type="domain" description="EamA" evidence="7">
    <location>
        <begin position="140"/>
        <end position="268"/>
    </location>
</feature>
<feature type="transmembrane region" description="Helical" evidence="6">
    <location>
        <begin position="233"/>
        <end position="251"/>
    </location>
</feature>
<feature type="transmembrane region" description="Helical" evidence="6">
    <location>
        <begin position="171"/>
        <end position="191"/>
    </location>
</feature>
<dbReference type="PANTHER" id="PTHR32322">
    <property type="entry name" value="INNER MEMBRANE TRANSPORTER"/>
    <property type="match status" value="1"/>
</dbReference>
<protein>
    <submittedName>
        <fullName evidence="8">EamA family transporter</fullName>
    </submittedName>
</protein>
<accession>A0A934VLW4</accession>
<keyword evidence="3 6" id="KW-0812">Transmembrane</keyword>
<dbReference type="PANTHER" id="PTHR32322:SF2">
    <property type="entry name" value="EAMA DOMAIN-CONTAINING PROTEIN"/>
    <property type="match status" value="1"/>
</dbReference>
<dbReference type="GO" id="GO:0016020">
    <property type="term" value="C:membrane"/>
    <property type="evidence" value="ECO:0007669"/>
    <property type="project" value="UniProtKB-SubCell"/>
</dbReference>
<name>A0A934VLW4_9BACT</name>
<dbReference type="RefSeq" id="WP_200356409.1">
    <property type="nucleotide sequence ID" value="NZ_JAENIL010000027.1"/>
</dbReference>
<dbReference type="InterPro" id="IPR000620">
    <property type="entry name" value="EamA_dom"/>
</dbReference>
<dbReference type="InterPro" id="IPR050638">
    <property type="entry name" value="AA-Vitamin_Transporters"/>
</dbReference>
<dbReference type="Pfam" id="PF00892">
    <property type="entry name" value="EamA"/>
    <property type="match status" value="2"/>
</dbReference>
<evidence type="ECO:0000313" key="8">
    <source>
        <dbReference type="EMBL" id="MBK1878196.1"/>
    </source>
</evidence>
<comment type="caution">
    <text evidence="8">The sequence shown here is derived from an EMBL/GenBank/DDBJ whole genome shotgun (WGS) entry which is preliminary data.</text>
</comment>
<evidence type="ECO:0000313" key="9">
    <source>
        <dbReference type="Proteomes" id="UP000617628"/>
    </source>
</evidence>
<evidence type="ECO:0000256" key="3">
    <source>
        <dbReference type="ARBA" id="ARBA00022692"/>
    </source>
</evidence>
<reference evidence="8" key="1">
    <citation type="submission" date="2021-01" db="EMBL/GenBank/DDBJ databases">
        <title>Modified the classification status of verrucomicrobia.</title>
        <authorList>
            <person name="Feng X."/>
        </authorList>
    </citation>
    <scope>NUCLEOTIDE SEQUENCE</scope>
    <source>
        <strain evidence="8">KCTC 13126</strain>
    </source>
</reference>
<feature type="transmembrane region" description="Helical" evidence="6">
    <location>
        <begin position="110"/>
        <end position="129"/>
    </location>
</feature>
<evidence type="ECO:0000256" key="6">
    <source>
        <dbReference type="SAM" id="Phobius"/>
    </source>
</evidence>
<evidence type="ECO:0000256" key="5">
    <source>
        <dbReference type="ARBA" id="ARBA00023136"/>
    </source>
</evidence>
<evidence type="ECO:0000256" key="4">
    <source>
        <dbReference type="ARBA" id="ARBA00022989"/>
    </source>
</evidence>
<proteinExistence type="inferred from homology"/>
<dbReference type="AlphaFoldDB" id="A0A934VLW4"/>
<evidence type="ECO:0000259" key="7">
    <source>
        <dbReference type="Pfam" id="PF00892"/>
    </source>
</evidence>
<dbReference type="SUPFAM" id="SSF103481">
    <property type="entry name" value="Multidrug resistance efflux transporter EmrE"/>
    <property type="match status" value="2"/>
</dbReference>
<keyword evidence="5 6" id="KW-0472">Membrane</keyword>
<keyword evidence="4 6" id="KW-1133">Transmembrane helix</keyword>
<evidence type="ECO:0000256" key="2">
    <source>
        <dbReference type="ARBA" id="ARBA00007362"/>
    </source>
</evidence>
<evidence type="ECO:0000256" key="1">
    <source>
        <dbReference type="ARBA" id="ARBA00004141"/>
    </source>
</evidence>
<keyword evidence="9" id="KW-1185">Reference proteome</keyword>
<feature type="transmembrane region" description="Helical" evidence="6">
    <location>
        <begin position="29"/>
        <end position="47"/>
    </location>
</feature>
<comment type="similarity">
    <text evidence="2">Belongs to the EamA transporter family.</text>
</comment>
<comment type="subcellular location">
    <subcellularLocation>
        <location evidence="1">Membrane</location>
        <topology evidence="1">Multi-pass membrane protein</topology>
    </subcellularLocation>
</comment>
<feature type="domain" description="EamA" evidence="7">
    <location>
        <begin position="2"/>
        <end position="126"/>
    </location>
</feature>
<feature type="transmembrane region" description="Helical" evidence="6">
    <location>
        <begin position="135"/>
        <end position="159"/>
    </location>
</feature>
<dbReference type="Proteomes" id="UP000617628">
    <property type="component" value="Unassembled WGS sequence"/>
</dbReference>
<feature type="transmembrane region" description="Helical" evidence="6">
    <location>
        <begin position="203"/>
        <end position="221"/>
    </location>
</feature>
<dbReference type="InterPro" id="IPR037185">
    <property type="entry name" value="EmrE-like"/>
</dbReference>